<dbReference type="AlphaFoldDB" id="A0A0B1TDW8"/>
<feature type="chain" id="PRO_5002082136" description="Nematode fatty acid retinoid binding protein" evidence="7">
    <location>
        <begin position="19"/>
        <end position="161"/>
    </location>
</feature>
<organism evidence="8 9">
    <name type="scientific">Oesophagostomum dentatum</name>
    <name type="common">Nodular worm</name>
    <dbReference type="NCBI Taxonomy" id="61180"/>
    <lineage>
        <taxon>Eukaryota</taxon>
        <taxon>Metazoa</taxon>
        <taxon>Ecdysozoa</taxon>
        <taxon>Nematoda</taxon>
        <taxon>Chromadorea</taxon>
        <taxon>Rhabditida</taxon>
        <taxon>Rhabditina</taxon>
        <taxon>Rhabditomorpha</taxon>
        <taxon>Strongyloidea</taxon>
        <taxon>Strongylidae</taxon>
        <taxon>Oesophagostomum</taxon>
    </lineage>
</organism>
<accession>A0A0B1TDW8</accession>
<keyword evidence="4 7" id="KW-0732">Signal</keyword>
<keyword evidence="6" id="KW-0446">Lipid-binding</keyword>
<evidence type="ECO:0000256" key="2">
    <source>
        <dbReference type="ARBA" id="ARBA00006648"/>
    </source>
</evidence>
<evidence type="ECO:0000313" key="8">
    <source>
        <dbReference type="EMBL" id="KHJ95733.1"/>
    </source>
</evidence>
<feature type="signal peptide" evidence="7">
    <location>
        <begin position="1"/>
        <end position="18"/>
    </location>
</feature>
<comment type="similarity">
    <text evidence="2">Belongs to the fatty-acid and retinol-binding protein (FARBP) family.</text>
</comment>
<evidence type="ECO:0000256" key="5">
    <source>
        <dbReference type="ARBA" id="ARBA00023054"/>
    </source>
</evidence>
<keyword evidence="3" id="KW-0964">Secreted</keyword>
<evidence type="ECO:0000256" key="3">
    <source>
        <dbReference type="ARBA" id="ARBA00022525"/>
    </source>
</evidence>
<protein>
    <recommendedName>
        <fullName evidence="10">Nematode fatty acid retinoid binding protein</fullName>
    </recommendedName>
</protein>
<proteinExistence type="inferred from homology"/>
<dbReference type="Proteomes" id="UP000053660">
    <property type="component" value="Unassembled WGS sequence"/>
</dbReference>
<evidence type="ECO:0000313" key="9">
    <source>
        <dbReference type="Proteomes" id="UP000053660"/>
    </source>
</evidence>
<keyword evidence="9" id="KW-1185">Reference proteome</keyword>
<evidence type="ECO:0000256" key="7">
    <source>
        <dbReference type="SAM" id="SignalP"/>
    </source>
</evidence>
<dbReference type="Gene3D" id="1.20.120.1100">
    <property type="match status" value="1"/>
</dbReference>
<sequence>MSWKISVFLAFFCTFVIAEDDNFKLIFFYHFLPADLKNFTYKLTPEEICKMDKNPRLANLGIEDYEEAVKVLEESLPAVVGRFEEAFASFKAKLDDLDEEAALVLKEVADKDRTYRQRMLNAIERYDRLSFYGKKSLEEHFPEIAKSCSDEMVRRMVGRGK</sequence>
<reference evidence="8 9" key="1">
    <citation type="submission" date="2014-03" db="EMBL/GenBank/DDBJ databases">
        <title>Draft genome of the hookworm Oesophagostomum dentatum.</title>
        <authorList>
            <person name="Mitreva M."/>
        </authorList>
    </citation>
    <scope>NUCLEOTIDE SEQUENCE [LARGE SCALE GENOMIC DNA]</scope>
    <source>
        <strain evidence="8 9">OD-Hann</strain>
    </source>
</reference>
<evidence type="ECO:0008006" key="10">
    <source>
        <dbReference type="Google" id="ProtNLM"/>
    </source>
</evidence>
<evidence type="ECO:0000256" key="1">
    <source>
        <dbReference type="ARBA" id="ARBA00004613"/>
    </source>
</evidence>
<gene>
    <name evidence="8" type="ORF">OESDEN_04319</name>
</gene>
<keyword evidence="5" id="KW-0175">Coiled coil</keyword>
<evidence type="ECO:0000256" key="6">
    <source>
        <dbReference type="ARBA" id="ARBA00023121"/>
    </source>
</evidence>
<dbReference type="GO" id="GO:0005576">
    <property type="term" value="C:extracellular region"/>
    <property type="evidence" value="ECO:0007669"/>
    <property type="project" value="UniProtKB-SubCell"/>
</dbReference>
<dbReference type="InterPro" id="IPR008632">
    <property type="entry name" value="Gp-FAR-1"/>
</dbReference>
<evidence type="ECO:0000256" key="4">
    <source>
        <dbReference type="ARBA" id="ARBA00022729"/>
    </source>
</evidence>
<name>A0A0B1TDW8_OESDE</name>
<dbReference type="EMBL" id="KN549869">
    <property type="protein sequence ID" value="KHJ95733.1"/>
    <property type="molecule type" value="Genomic_DNA"/>
</dbReference>
<dbReference type="Pfam" id="PF05823">
    <property type="entry name" value="Gp-FAR-1"/>
    <property type="match status" value="1"/>
</dbReference>
<comment type="subcellular location">
    <subcellularLocation>
        <location evidence="1">Secreted</location>
    </subcellularLocation>
</comment>
<dbReference type="GO" id="GO:0008289">
    <property type="term" value="F:lipid binding"/>
    <property type="evidence" value="ECO:0007669"/>
    <property type="project" value="UniProtKB-KW"/>
</dbReference>